<sequence>MNINNLTIKSQEAIQQAQSIAQALGHQQIENEHLVKGILEVDENVTPFILKKLNVNVDLFKKVLDSMLQSFPKVSGANIMLSRETNATLNEAEHIAKKMKDEYISIEHLLLAVLKSKSKVAQILKDQSVTEKGMEAAIAEIRKGERVTSASAEETYNALNKYAKNLNELAKTGKLDPVIGRDEEIRRVLQILTRRTKNNPMLVGEPGVGKTAIAEGLAHRIVDGDVPENLKDKIVYSLDMGALIAGAKYKGEFEERLKSVVKEVTSAEGDIVLFIDEIHTLVGAGGGEGAMDAANILKPALARGELRAIGATTLDEYQKYFEKDKALERRFQKVMVDEPDTESAISILRGIKEKYETHHKVRIKDDAIIAAVELSQRYITNRFLPDKAIDLMDEAASKLRMEINSKPEELDVLDRKIMQLEIEIEAIKRENDETKLKSLGLDLANLKEERNEIFAKWKSEKDVVDNIQAVKQELEDFKIEAERAERDGDYGKVAEIRYGKSKEAQERLEVLQKQLIENQSGSSLIKEEVTREDIAEVVAKWTGIPVMKMLQGEREKLLHLEDALHHRVVGQEEAIEAVSDAVRRSRAGLQDMKKPIGSFLFLGTTGVGKTELAKALAEYLFDDENAMTRIDMSEYQERHSVSRLVGAPPGYVGYDEGGQLTEAVRRKPYSVVLLDEIEKAHPDTFNILLQVLDEGRLTDNKGRVADFKNTIIIMTSNIGSHIIQEKFENLKGSLEAATESAKVEVLGLLKQTVRPEFINRIDEIVMFTPLTSANIKQIVGLQLKSVTKMLAQQNITMDATPEAIEYLADKGYDPQYGARPVKRIIQREVLNQLSKEILAGKITTDSIILLDCFDGQLVFRNQSEEVTTE</sequence>
<dbReference type="CDD" id="cd00009">
    <property type="entry name" value="AAA"/>
    <property type="match status" value="1"/>
</dbReference>
<dbReference type="GO" id="GO:0042026">
    <property type="term" value="P:protein refolding"/>
    <property type="evidence" value="ECO:0007669"/>
    <property type="project" value="UniProtKB-UniRule"/>
</dbReference>
<dbReference type="Pfam" id="PF00004">
    <property type="entry name" value="AAA"/>
    <property type="match status" value="1"/>
</dbReference>
<dbReference type="InterPro" id="IPR041546">
    <property type="entry name" value="ClpA/ClpB_AAA_lid"/>
</dbReference>
<keyword evidence="14" id="KW-1185">Reference proteome</keyword>
<dbReference type="InterPro" id="IPR003593">
    <property type="entry name" value="AAA+_ATPase"/>
</dbReference>
<evidence type="ECO:0000256" key="6">
    <source>
        <dbReference type="ARBA" id="ARBA00023054"/>
    </source>
</evidence>
<keyword evidence="11" id="KW-0346">Stress response</keyword>
<dbReference type="Pfam" id="PF07724">
    <property type="entry name" value="AAA_2"/>
    <property type="match status" value="1"/>
</dbReference>
<proteinExistence type="inferred from homology"/>
<dbReference type="Gene3D" id="1.10.8.60">
    <property type="match status" value="1"/>
</dbReference>
<dbReference type="SUPFAM" id="SSF52540">
    <property type="entry name" value="P-loop containing nucleoside triphosphate hydrolases"/>
    <property type="match status" value="2"/>
</dbReference>
<dbReference type="Pfam" id="PF02861">
    <property type="entry name" value="Clp_N"/>
    <property type="match status" value="1"/>
</dbReference>
<dbReference type="InterPro" id="IPR003959">
    <property type="entry name" value="ATPase_AAA_core"/>
</dbReference>
<dbReference type="GO" id="GO:0016887">
    <property type="term" value="F:ATP hydrolysis activity"/>
    <property type="evidence" value="ECO:0007669"/>
    <property type="project" value="InterPro"/>
</dbReference>
<dbReference type="InterPro" id="IPR004176">
    <property type="entry name" value="Clp_R_N"/>
</dbReference>
<keyword evidence="5 10" id="KW-0067">ATP-binding</keyword>
<feature type="domain" description="Clp R" evidence="12">
    <location>
        <begin position="3"/>
        <end position="144"/>
    </location>
</feature>
<dbReference type="GO" id="GO:0005737">
    <property type="term" value="C:cytoplasm"/>
    <property type="evidence" value="ECO:0007669"/>
    <property type="project" value="UniProtKB-SubCell"/>
</dbReference>
<evidence type="ECO:0000256" key="3">
    <source>
        <dbReference type="ARBA" id="ARBA00022737"/>
    </source>
</evidence>
<dbReference type="Proteomes" id="UP000293300">
    <property type="component" value="Unassembled WGS sequence"/>
</dbReference>
<evidence type="ECO:0000259" key="12">
    <source>
        <dbReference type="PROSITE" id="PS51903"/>
    </source>
</evidence>
<comment type="caution">
    <text evidence="13">The sequence shown here is derived from an EMBL/GenBank/DDBJ whole genome shotgun (WGS) entry which is preliminary data.</text>
</comment>
<dbReference type="Pfam" id="PF17871">
    <property type="entry name" value="AAA_lid_9"/>
    <property type="match status" value="1"/>
</dbReference>
<evidence type="ECO:0000256" key="2">
    <source>
        <dbReference type="ARBA" id="ARBA00017574"/>
    </source>
</evidence>
<dbReference type="PROSITE" id="PS00871">
    <property type="entry name" value="CLPAB_2"/>
    <property type="match status" value="1"/>
</dbReference>
<dbReference type="PRINTS" id="PR00300">
    <property type="entry name" value="CLPPROTEASEA"/>
</dbReference>
<dbReference type="InterPro" id="IPR036628">
    <property type="entry name" value="Clp_N_dom_sf"/>
</dbReference>
<dbReference type="InterPro" id="IPR017730">
    <property type="entry name" value="Chaperonin_ClpB"/>
</dbReference>
<evidence type="ECO:0000256" key="5">
    <source>
        <dbReference type="ARBA" id="ARBA00022840"/>
    </source>
</evidence>
<dbReference type="SUPFAM" id="SSF81923">
    <property type="entry name" value="Double Clp-N motif"/>
    <property type="match status" value="1"/>
</dbReference>
<dbReference type="InterPro" id="IPR027417">
    <property type="entry name" value="P-loop_NTPase"/>
</dbReference>
<dbReference type="CDD" id="cd19499">
    <property type="entry name" value="RecA-like_ClpB_Hsp104-like"/>
    <property type="match status" value="1"/>
</dbReference>
<dbReference type="OrthoDB" id="9803641at2"/>
<dbReference type="InterPro" id="IPR019489">
    <property type="entry name" value="Clp_ATPase_C"/>
</dbReference>
<dbReference type="InterPro" id="IPR050130">
    <property type="entry name" value="ClpA_ClpB"/>
</dbReference>
<evidence type="ECO:0000313" key="13">
    <source>
        <dbReference type="EMBL" id="TBX70181.1"/>
    </source>
</evidence>
<evidence type="ECO:0000256" key="4">
    <source>
        <dbReference type="ARBA" id="ARBA00022741"/>
    </source>
</evidence>
<dbReference type="Gene3D" id="1.10.1780.10">
    <property type="entry name" value="Clp, N-terminal domain"/>
    <property type="match status" value="1"/>
</dbReference>
<evidence type="ECO:0000256" key="10">
    <source>
        <dbReference type="RuleBase" id="RU004432"/>
    </source>
</evidence>
<dbReference type="PROSITE" id="PS51903">
    <property type="entry name" value="CLP_R"/>
    <property type="match status" value="1"/>
</dbReference>
<dbReference type="FunFam" id="3.40.50.300:FF:000010">
    <property type="entry name" value="Chaperone clpB 1, putative"/>
    <property type="match status" value="1"/>
</dbReference>
<keyword evidence="7 10" id="KW-0143">Chaperone</keyword>
<evidence type="ECO:0000256" key="11">
    <source>
        <dbReference type="RuleBase" id="RU362034"/>
    </source>
</evidence>
<dbReference type="Gene3D" id="3.40.50.300">
    <property type="entry name" value="P-loop containing nucleotide triphosphate hydrolases"/>
    <property type="match status" value="3"/>
</dbReference>
<dbReference type="FunFam" id="3.40.50.300:FF:000120">
    <property type="entry name" value="ATP-dependent chaperone ClpB"/>
    <property type="match status" value="1"/>
</dbReference>
<comment type="function">
    <text evidence="11">Part of a stress-induced multi-chaperone system, it is involved in the recovery of the cell from heat-induced damage, in cooperation with DnaK, DnaJ and GrpE.</text>
</comment>
<name>A0A4Q9Z7U8_9FLAO</name>
<dbReference type="SMART" id="SM00382">
    <property type="entry name" value="AAA"/>
    <property type="match status" value="2"/>
</dbReference>
<dbReference type="InterPro" id="IPR001270">
    <property type="entry name" value="ClpA/B"/>
</dbReference>
<evidence type="ECO:0000313" key="14">
    <source>
        <dbReference type="Proteomes" id="UP000293300"/>
    </source>
</evidence>
<dbReference type="RefSeq" id="WP_131475577.1">
    <property type="nucleotide sequence ID" value="NZ_SJPE01000004.1"/>
</dbReference>
<dbReference type="AlphaFoldDB" id="A0A4Q9Z7U8"/>
<evidence type="ECO:0000256" key="9">
    <source>
        <dbReference type="PROSITE-ProRule" id="PRU01251"/>
    </source>
</evidence>
<dbReference type="NCBIfam" id="TIGR03346">
    <property type="entry name" value="chaperone_ClpB"/>
    <property type="match status" value="1"/>
</dbReference>
<dbReference type="Pfam" id="PF10431">
    <property type="entry name" value="ClpB_D2-small"/>
    <property type="match status" value="1"/>
</dbReference>
<dbReference type="PANTHER" id="PTHR11638:SF18">
    <property type="entry name" value="HEAT SHOCK PROTEIN 104"/>
    <property type="match status" value="1"/>
</dbReference>
<accession>A0A4Q9Z7U8</accession>
<keyword evidence="3 9" id="KW-0677">Repeat</keyword>
<dbReference type="PROSITE" id="PS00870">
    <property type="entry name" value="CLPAB_1"/>
    <property type="match status" value="1"/>
</dbReference>
<dbReference type="InterPro" id="IPR028299">
    <property type="entry name" value="ClpA/B_CS2"/>
</dbReference>
<dbReference type="InterPro" id="IPR018368">
    <property type="entry name" value="ClpA/B_CS1"/>
</dbReference>
<dbReference type="GO" id="GO:0005524">
    <property type="term" value="F:ATP binding"/>
    <property type="evidence" value="ECO:0007669"/>
    <property type="project" value="UniProtKB-UniRule"/>
</dbReference>
<dbReference type="SMART" id="SM01086">
    <property type="entry name" value="ClpB_D2-small"/>
    <property type="match status" value="1"/>
</dbReference>
<evidence type="ECO:0000256" key="8">
    <source>
        <dbReference type="ARBA" id="ARBA00026057"/>
    </source>
</evidence>
<protein>
    <recommendedName>
        <fullName evidence="2 11">Chaperone protein ClpB</fullName>
    </recommendedName>
</protein>
<dbReference type="PANTHER" id="PTHR11638">
    <property type="entry name" value="ATP-DEPENDENT CLP PROTEASE"/>
    <property type="match status" value="1"/>
</dbReference>
<comment type="similarity">
    <text evidence="1 10">Belongs to the ClpA/ClpB family.</text>
</comment>
<dbReference type="FunFam" id="3.40.50.300:FF:000025">
    <property type="entry name" value="ATP-dependent Clp protease subunit"/>
    <property type="match status" value="1"/>
</dbReference>
<organism evidence="13 14">
    <name type="scientific">Flavobacterium silvisoli</name>
    <dbReference type="NCBI Taxonomy" id="2529433"/>
    <lineage>
        <taxon>Bacteria</taxon>
        <taxon>Pseudomonadati</taxon>
        <taxon>Bacteroidota</taxon>
        <taxon>Flavobacteriia</taxon>
        <taxon>Flavobacteriales</taxon>
        <taxon>Flavobacteriaceae</taxon>
        <taxon>Flavobacterium</taxon>
    </lineage>
</organism>
<evidence type="ECO:0000256" key="7">
    <source>
        <dbReference type="ARBA" id="ARBA00023186"/>
    </source>
</evidence>
<dbReference type="EMBL" id="SJPE01000004">
    <property type="protein sequence ID" value="TBX70181.1"/>
    <property type="molecule type" value="Genomic_DNA"/>
</dbReference>
<keyword evidence="11" id="KW-0963">Cytoplasm</keyword>
<comment type="subunit">
    <text evidence="8">Homohexamer. The oligomerization is ATP-dependent.</text>
</comment>
<keyword evidence="4 10" id="KW-0547">Nucleotide-binding</keyword>
<evidence type="ECO:0000256" key="1">
    <source>
        <dbReference type="ARBA" id="ARBA00008675"/>
    </source>
</evidence>
<comment type="subcellular location">
    <subcellularLocation>
        <location evidence="11">Cytoplasm</location>
    </subcellularLocation>
</comment>
<gene>
    <name evidence="11 13" type="primary">clpB</name>
    <name evidence="13" type="ORF">EZL74_05405</name>
</gene>
<keyword evidence="6 11" id="KW-0175">Coiled coil</keyword>
<dbReference type="GO" id="GO:0034605">
    <property type="term" value="P:cellular response to heat"/>
    <property type="evidence" value="ECO:0007669"/>
    <property type="project" value="TreeGrafter"/>
</dbReference>
<feature type="coiled-coil region" evidence="11">
    <location>
        <begin position="410"/>
        <end position="487"/>
    </location>
</feature>
<reference evidence="13 14" key="1">
    <citation type="submission" date="2019-02" db="EMBL/GenBank/DDBJ databases">
        <title>Flavobacterium sp. RD-2-33 isolated from forest soil.</title>
        <authorList>
            <person name="Chaudhary D.K."/>
        </authorList>
    </citation>
    <scope>NUCLEOTIDE SEQUENCE [LARGE SCALE GENOMIC DNA]</scope>
    <source>
        <strain evidence="13 14">RD-2-33</strain>
    </source>
</reference>
<comment type="subunit">
    <text evidence="11">Homohexamer; The oligomerization is ATP-dependent.</text>
</comment>